<dbReference type="InterPro" id="IPR015915">
    <property type="entry name" value="Kelch-typ_b-propeller"/>
</dbReference>
<name>A0A226EKK2_FOLCA</name>
<dbReference type="AlphaFoldDB" id="A0A226EKK2"/>
<reference evidence="2 3" key="1">
    <citation type="submission" date="2015-12" db="EMBL/GenBank/DDBJ databases">
        <title>The genome of Folsomia candida.</title>
        <authorList>
            <person name="Faddeeva A."/>
            <person name="Derks M.F."/>
            <person name="Anvar Y."/>
            <person name="Smit S."/>
            <person name="Van Straalen N."/>
            <person name="Roelofs D."/>
        </authorList>
    </citation>
    <scope>NUCLEOTIDE SEQUENCE [LARGE SCALE GENOMIC DNA]</scope>
    <source>
        <strain evidence="2 3">VU population</strain>
        <tissue evidence="2">Whole body</tissue>
    </source>
</reference>
<keyword evidence="1" id="KW-0732">Signal</keyword>
<dbReference type="EMBL" id="LNIX01000003">
    <property type="protein sequence ID" value="OXA57738.1"/>
    <property type="molecule type" value="Genomic_DNA"/>
</dbReference>
<feature type="signal peptide" evidence="1">
    <location>
        <begin position="1"/>
        <end position="26"/>
    </location>
</feature>
<evidence type="ECO:0000313" key="2">
    <source>
        <dbReference type="EMBL" id="OXA57738.1"/>
    </source>
</evidence>
<sequence>MASQLSTIIVATCTLLLLSILKPSSGQGLPILTPEYLAIKLPSPNSCLTPFYDGNDSIYLFGGCEENNRNQILVYSIISEVIRFVGTLPTSGMNGHVQGDRAGNMYYIGGLNNGEEWTQVVKFSPATNTTSVVVTLPFSVQDSTSVKYNGTSNTIYIIGGDANPTSLMALDLSLSTHSTVATLPFGIHQAASFRYGNKAYVFDAGTGENQTTAMELDLDTFRMMSVGPSTLPRIILFPSLVFDGNLFAYLIGGYRPDSPPVTPSEGIIQFNPITFEHAFVPVRNYPISGNYFYHSPASVYVARNNRIYCFGVSTFNVTADRLVARDEIFKIDLTPLNLPSTSTVATRN</sequence>
<gene>
    <name evidence="2" type="ORF">Fcan01_06682</name>
</gene>
<dbReference type="Proteomes" id="UP000198287">
    <property type="component" value="Unassembled WGS sequence"/>
</dbReference>
<organism evidence="2 3">
    <name type="scientific">Folsomia candida</name>
    <name type="common">Springtail</name>
    <dbReference type="NCBI Taxonomy" id="158441"/>
    <lineage>
        <taxon>Eukaryota</taxon>
        <taxon>Metazoa</taxon>
        <taxon>Ecdysozoa</taxon>
        <taxon>Arthropoda</taxon>
        <taxon>Hexapoda</taxon>
        <taxon>Collembola</taxon>
        <taxon>Entomobryomorpha</taxon>
        <taxon>Isotomoidea</taxon>
        <taxon>Isotomidae</taxon>
        <taxon>Proisotominae</taxon>
        <taxon>Folsomia</taxon>
    </lineage>
</organism>
<dbReference type="Gene3D" id="2.120.10.80">
    <property type="entry name" value="Kelch-type beta propeller"/>
    <property type="match status" value="2"/>
</dbReference>
<keyword evidence="3" id="KW-1185">Reference proteome</keyword>
<feature type="chain" id="PRO_5013053444" evidence="1">
    <location>
        <begin position="27"/>
        <end position="348"/>
    </location>
</feature>
<evidence type="ECO:0000313" key="3">
    <source>
        <dbReference type="Proteomes" id="UP000198287"/>
    </source>
</evidence>
<proteinExistence type="predicted"/>
<comment type="caution">
    <text evidence="2">The sequence shown here is derived from an EMBL/GenBank/DDBJ whole genome shotgun (WGS) entry which is preliminary data.</text>
</comment>
<evidence type="ECO:0000256" key="1">
    <source>
        <dbReference type="SAM" id="SignalP"/>
    </source>
</evidence>
<protein>
    <submittedName>
        <fullName evidence="2">Uncharacterized protein</fullName>
    </submittedName>
</protein>
<accession>A0A226EKK2</accession>
<dbReference type="SUPFAM" id="SSF117281">
    <property type="entry name" value="Kelch motif"/>
    <property type="match status" value="1"/>
</dbReference>